<dbReference type="PANTHER" id="PTHR46091:SF3">
    <property type="entry name" value="AMINE OXIDASE DOMAIN-CONTAINING PROTEIN"/>
    <property type="match status" value="1"/>
</dbReference>
<dbReference type="PANTHER" id="PTHR46091">
    <property type="entry name" value="BLR7054 PROTEIN"/>
    <property type="match status" value="1"/>
</dbReference>
<dbReference type="KEGG" id="chg:AXF12_09130"/>
<name>A0AAX2H113_9FLAO</name>
<evidence type="ECO:0000313" key="10">
    <source>
        <dbReference type="Proteomes" id="UP000215539"/>
    </source>
</evidence>
<evidence type="ECO:0000256" key="2">
    <source>
        <dbReference type="ARBA" id="ARBA00022729"/>
    </source>
</evidence>
<evidence type="ECO:0000256" key="5">
    <source>
        <dbReference type="ARBA" id="ARBA00023027"/>
    </source>
</evidence>
<dbReference type="InterPro" id="IPR036188">
    <property type="entry name" value="FAD/NAD-bd_sf"/>
</dbReference>
<organism evidence="8 10">
    <name type="scientific">Capnocytophaga haemolytica</name>
    <dbReference type="NCBI Taxonomy" id="45243"/>
    <lineage>
        <taxon>Bacteria</taxon>
        <taxon>Pseudomonadati</taxon>
        <taxon>Bacteroidota</taxon>
        <taxon>Flavobacteriia</taxon>
        <taxon>Flavobacteriales</taxon>
        <taxon>Flavobacteriaceae</taxon>
        <taxon>Capnocytophaga</taxon>
    </lineage>
</organism>
<evidence type="ECO:0000256" key="4">
    <source>
        <dbReference type="ARBA" id="ARBA00022857"/>
    </source>
</evidence>
<evidence type="ECO:0000259" key="6">
    <source>
        <dbReference type="Pfam" id="PF01593"/>
    </source>
</evidence>
<dbReference type="EMBL" id="LT906449">
    <property type="protein sequence ID" value="SNV16521.1"/>
    <property type="molecule type" value="Genomic_DNA"/>
</dbReference>
<accession>A0AAX2H113</accession>
<feature type="domain" description="Amine oxidase" evidence="6">
    <location>
        <begin position="13"/>
        <end position="369"/>
    </location>
</feature>
<gene>
    <name evidence="7" type="ORF">AXF12_09130</name>
    <name evidence="8" type="ORF">SAMEA44541418_02334</name>
</gene>
<evidence type="ECO:0000313" key="7">
    <source>
        <dbReference type="EMBL" id="AMD85659.1"/>
    </source>
</evidence>
<keyword evidence="9" id="KW-1185">Reference proteome</keyword>
<evidence type="ECO:0000256" key="3">
    <source>
        <dbReference type="ARBA" id="ARBA00022827"/>
    </source>
</evidence>
<reference evidence="8 10" key="2">
    <citation type="submission" date="2017-06" db="EMBL/GenBank/DDBJ databases">
        <authorList>
            <consortium name="Pathogen Informatics"/>
        </authorList>
    </citation>
    <scope>NUCLEOTIDE SEQUENCE [LARGE SCALE GENOMIC DNA]</scope>
    <source>
        <strain evidence="8 10">NCTC12947</strain>
    </source>
</reference>
<keyword evidence="5" id="KW-0520">NAD</keyword>
<keyword evidence="2" id="KW-0732">Signal</keyword>
<dbReference type="AlphaFoldDB" id="A0AAX2H113"/>
<evidence type="ECO:0000313" key="8">
    <source>
        <dbReference type="EMBL" id="SNV16521.1"/>
    </source>
</evidence>
<dbReference type="Pfam" id="PF01593">
    <property type="entry name" value="Amino_oxidase"/>
    <property type="match status" value="1"/>
</dbReference>
<evidence type="ECO:0000256" key="1">
    <source>
        <dbReference type="ARBA" id="ARBA00022630"/>
    </source>
</evidence>
<dbReference type="GO" id="GO:0016491">
    <property type="term" value="F:oxidoreductase activity"/>
    <property type="evidence" value="ECO:0007669"/>
    <property type="project" value="InterPro"/>
</dbReference>
<evidence type="ECO:0000313" key="9">
    <source>
        <dbReference type="Proteomes" id="UP000065822"/>
    </source>
</evidence>
<sequence length="492" mass="55639">MNRYDTIVIGSGLSGLYTALLLAKRGKKVAIVEKNNQYGGNLQTFSRNKVLFDTGVHYLGSLAEGEVLYNYFKEVGIMEDLTLERLNTDAYDRICFGDTPAIEYPHAQGYENFIRQLLVYFPEEETALRRYAEEMQAVCDRFPLYRNRRETERYDIDLLSRKLLPFLDAITTNERLKAVLLGSNFLYAGVSEQTPLYVHALSVNSYIQSAWRLKKGGSQITNLLIKQLRKLRVELFKNTEITGFQLDTQHSITGAISADNAVFEADSFVSAIDIKALLQLTGKTPFKPSFYNRVMRLQPVASVFSLHLVLKPKSFPYLPYNVYWFSDEASVYRTYPEAGAAPHTYMLSMSPPREEDGYSDNATILTYMSPEEVAPWADTFNTKNAPNDRTEEYEAFKAAKAEALLAVVCEKYPTLREAIAYSYTSTPLTYRDYIGNPTGAIYGYQKNADRIMESVIMPQTHIKNLYLTGQSIGMHGLVGVTIKAVVCAEVIP</sequence>
<keyword evidence="3" id="KW-0274">FAD</keyword>
<dbReference type="EMBL" id="CP014227">
    <property type="protein sequence ID" value="AMD85659.1"/>
    <property type="molecule type" value="Genomic_DNA"/>
</dbReference>
<protein>
    <submittedName>
        <fullName evidence="7">All-trans-retinol 13,14-reductase</fullName>
    </submittedName>
    <submittedName>
        <fullName evidence="8">Protoporphyrinogen oxidase</fullName>
    </submittedName>
</protein>
<keyword evidence="1" id="KW-0285">Flavoprotein</keyword>
<dbReference type="Gene3D" id="3.50.50.60">
    <property type="entry name" value="FAD/NAD(P)-binding domain"/>
    <property type="match status" value="2"/>
</dbReference>
<dbReference type="Proteomes" id="UP000215539">
    <property type="component" value="Chromosome 1"/>
</dbReference>
<dbReference type="PRINTS" id="PR00411">
    <property type="entry name" value="PNDRDTASEI"/>
</dbReference>
<keyword evidence="4" id="KW-0521">NADP</keyword>
<dbReference type="InterPro" id="IPR002937">
    <property type="entry name" value="Amino_oxidase"/>
</dbReference>
<dbReference type="SUPFAM" id="SSF51905">
    <property type="entry name" value="FAD/NAD(P)-binding domain"/>
    <property type="match status" value="1"/>
</dbReference>
<dbReference type="Proteomes" id="UP000065822">
    <property type="component" value="Chromosome"/>
</dbReference>
<proteinExistence type="predicted"/>
<dbReference type="InterPro" id="IPR052206">
    <property type="entry name" value="Retinol_saturase"/>
</dbReference>
<dbReference type="RefSeq" id="WP_066430472.1">
    <property type="nucleotide sequence ID" value="NZ_CP014227.1"/>
</dbReference>
<reference evidence="7 9" key="1">
    <citation type="submission" date="2016-02" db="EMBL/GenBank/DDBJ databases">
        <authorList>
            <person name="Holder M.E."/>
            <person name="Ajami N.J."/>
            <person name="Petrosino J.F."/>
        </authorList>
    </citation>
    <scope>NUCLEOTIDE SEQUENCE [LARGE SCALE GENOMIC DNA]</scope>
    <source>
        <strain evidence="7 9">CCUG 32990</strain>
    </source>
</reference>